<sequence length="135" mass="14480">MTAQGVSLCVCTRQQWRPFIAELGAKERNARLLGSSKCVVYAYVHMAIQCTSHSNMYEERTCGSSLCANISQPSHHCSPASIQWSPGDLGHTVVLCPQVAGVIQTFSTGQDCCNIFFLPCAGAPERAVLPNASSS</sequence>
<proteinExistence type="predicted"/>
<organism evidence="1 2">
    <name type="scientific">Pleurodeles waltl</name>
    <name type="common">Iberian ribbed newt</name>
    <dbReference type="NCBI Taxonomy" id="8319"/>
    <lineage>
        <taxon>Eukaryota</taxon>
        <taxon>Metazoa</taxon>
        <taxon>Chordata</taxon>
        <taxon>Craniata</taxon>
        <taxon>Vertebrata</taxon>
        <taxon>Euteleostomi</taxon>
        <taxon>Amphibia</taxon>
        <taxon>Batrachia</taxon>
        <taxon>Caudata</taxon>
        <taxon>Salamandroidea</taxon>
        <taxon>Salamandridae</taxon>
        <taxon>Pleurodelinae</taxon>
        <taxon>Pleurodeles</taxon>
    </lineage>
</organism>
<name>A0AAV7QAA7_PLEWA</name>
<accession>A0AAV7QAA7</accession>
<keyword evidence="2" id="KW-1185">Reference proteome</keyword>
<dbReference type="EMBL" id="JANPWB010000010">
    <property type="protein sequence ID" value="KAJ1137234.1"/>
    <property type="molecule type" value="Genomic_DNA"/>
</dbReference>
<evidence type="ECO:0000313" key="1">
    <source>
        <dbReference type="EMBL" id="KAJ1137234.1"/>
    </source>
</evidence>
<evidence type="ECO:0000313" key="2">
    <source>
        <dbReference type="Proteomes" id="UP001066276"/>
    </source>
</evidence>
<protein>
    <submittedName>
        <fullName evidence="1">Uncharacterized protein</fullName>
    </submittedName>
</protein>
<gene>
    <name evidence="1" type="ORF">NDU88_003647</name>
</gene>
<reference evidence="1" key="1">
    <citation type="journal article" date="2022" name="bioRxiv">
        <title>Sequencing and chromosome-scale assembly of the giantPleurodeles waltlgenome.</title>
        <authorList>
            <person name="Brown T."/>
            <person name="Elewa A."/>
            <person name="Iarovenko S."/>
            <person name="Subramanian E."/>
            <person name="Araus A.J."/>
            <person name="Petzold A."/>
            <person name="Susuki M."/>
            <person name="Suzuki K.-i.T."/>
            <person name="Hayashi T."/>
            <person name="Toyoda A."/>
            <person name="Oliveira C."/>
            <person name="Osipova E."/>
            <person name="Leigh N.D."/>
            <person name="Simon A."/>
            <person name="Yun M.H."/>
        </authorList>
    </citation>
    <scope>NUCLEOTIDE SEQUENCE</scope>
    <source>
        <strain evidence="1">20211129_DDA</strain>
        <tissue evidence="1">Liver</tissue>
    </source>
</reference>
<comment type="caution">
    <text evidence="1">The sequence shown here is derived from an EMBL/GenBank/DDBJ whole genome shotgun (WGS) entry which is preliminary data.</text>
</comment>
<dbReference type="AlphaFoldDB" id="A0AAV7QAA7"/>
<dbReference type="Proteomes" id="UP001066276">
    <property type="component" value="Chromosome 6"/>
</dbReference>